<dbReference type="GO" id="GO:0005524">
    <property type="term" value="F:ATP binding"/>
    <property type="evidence" value="ECO:0007669"/>
    <property type="project" value="UniProtKB-UniRule"/>
</dbReference>
<protein>
    <recommendedName>
        <fullName evidence="6">P-type Zn(2+) transporter</fullName>
        <ecNumber evidence="6">7.2.2.12</ecNumber>
    </recommendedName>
</protein>
<keyword evidence="8" id="KW-0547">Nucleotide-binding</keyword>
<evidence type="ECO:0000256" key="1">
    <source>
        <dbReference type="ARBA" id="ARBA00004370"/>
    </source>
</evidence>
<dbReference type="PROSITE" id="PS00154">
    <property type="entry name" value="ATPASE_E1_E2"/>
    <property type="match status" value="1"/>
</dbReference>
<evidence type="ECO:0000313" key="11">
    <source>
        <dbReference type="EMBL" id="MDN0023967.1"/>
    </source>
</evidence>
<dbReference type="Proteomes" id="UP001167831">
    <property type="component" value="Unassembled WGS sequence"/>
</dbReference>
<dbReference type="Gene3D" id="3.40.50.1000">
    <property type="entry name" value="HAD superfamily/HAD-like"/>
    <property type="match status" value="1"/>
</dbReference>
<accession>A0AAW7JRU8</accession>
<organism evidence="11 13">
    <name type="scientific">Leyella lascolaii</name>
    <dbReference type="NCBI Taxonomy" id="1776379"/>
    <lineage>
        <taxon>Bacteria</taxon>
        <taxon>Pseudomonadati</taxon>
        <taxon>Bacteroidota</taxon>
        <taxon>Bacteroidia</taxon>
        <taxon>Bacteroidales</taxon>
        <taxon>Prevotellaceae</taxon>
        <taxon>Leyella</taxon>
    </lineage>
</organism>
<keyword evidence="5 8" id="KW-0472">Membrane</keyword>
<dbReference type="InterPro" id="IPR023214">
    <property type="entry name" value="HAD_sf"/>
</dbReference>
<comment type="caution">
    <text evidence="11">The sequence shown here is derived from an EMBL/GenBank/DDBJ whole genome shotgun (WGS) entry which is preliminary data.</text>
</comment>
<dbReference type="InterPro" id="IPR023299">
    <property type="entry name" value="ATPase_P-typ_cyto_dom_N"/>
</dbReference>
<evidence type="ECO:0000313" key="12">
    <source>
        <dbReference type="Proteomes" id="UP001167831"/>
    </source>
</evidence>
<evidence type="ECO:0000259" key="9">
    <source>
        <dbReference type="Pfam" id="PF00122"/>
    </source>
</evidence>
<evidence type="ECO:0000313" key="10">
    <source>
        <dbReference type="EMBL" id="MDN0021470.1"/>
    </source>
</evidence>
<feature type="domain" description="P-type ATPase A" evidence="9">
    <location>
        <begin position="121"/>
        <end position="221"/>
    </location>
</feature>
<evidence type="ECO:0000256" key="5">
    <source>
        <dbReference type="ARBA" id="ARBA00023136"/>
    </source>
</evidence>
<dbReference type="Proteomes" id="UP001168478">
    <property type="component" value="Unassembled WGS sequence"/>
</dbReference>
<keyword evidence="12" id="KW-1185">Reference proteome</keyword>
<dbReference type="Gene3D" id="2.70.150.10">
    <property type="entry name" value="Calcium-transporting ATPase, cytoplasmic transduction domain A"/>
    <property type="match status" value="1"/>
</dbReference>
<dbReference type="SUPFAM" id="SSF81653">
    <property type="entry name" value="Calcium ATPase, transduction domain A"/>
    <property type="match status" value="1"/>
</dbReference>
<dbReference type="EMBL" id="JAUEIF010000001">
    <property type="protein sequence ID" value="MDN0023967.1"/>
    <property type="molecule type" value="Genomic_DNA"/>
</dbReference>
<dbReference type="InterPro" id="IPR023298">
    <property type="entry name" value="ATPase_P-typ_TM_dom_sf"/>
</dbReference>
<feature type="transmembrane region" description="Helical" evidence="8">
    <location>
        <begin position="12"/>
        <end position="30"/>
    </location>
</feature>
<dbReference type="InterPro" id="IPR059000">
    <property type="entry name" value="ATPase_P-type_domA"/>
</dbReference>
<dbReference type="GO" id="GO:0005886">
    <property type="term" value="C:plasma membrane"/>
    <property type="evidence" value="ECO:0007669"/>
    <property type="project" value="UniProtKB-SubCell"/>
</dbReference>
<dbReference type="AlphaFoldDB" id="A0AAW7JRU8"/>
<keyword evidence="8" id="KW-1003">Cell membrane</keyword>
<dbReference type="InterPro" id="IPR027256">
    <property type="entry name" value="P-typ_ATPase_IB"/>
</dbReference>
<keyword evidence="3 8" id="KW-0812">Transmembrane</keyword>
<evidence type="ECO:0000256" key="7">
    <source>
        <dbReference type="ARBA" id="ARBA00047308"/>
    </source>
</evidence>
<dbReference type="InterPro" id="IPR018303">
    <property type="entry name" value="ATPase_P-typ_P_site"/>
</dbReference>
<dbReference type="PANTHER" id="PTHR48085">
    <property type="entry name" value="CADMIUM/ZINC-TRANSPORTING ATPASE HMA2-RELATED"/>
    <property type="match status" value="1"/>
</dbReference>
<dbReference type="InterPro" id="IPR036412">
    <property type="entry name" value="HAD-like_sf"/>
</dbReference>
<dbReference type="GO" id="GO:0016463">
    <property type="term" value="F:P-type zinc transporter activity"/>
    <property type="evidence" value="ECO:0007669"/>
    <property type="project" value="UniProtKB-EC"/>
</dbReference>
<sequence length="620" mass="65437">MCEHHEKNDIKPIVVSAVMLAVGLLAFGTGMEWTEIIPPLLWYVVAFLPVGWGVAREAAGHALRGDVFNEYMLMTLASLGAFAIGEYPEAVAVMLLYQTGEMLQEHAVERVRRNISSMVALRPDRASVVRDGTIVECSPEQVATGEVIEVRPGERVPLDGELLTAGSPFDTSVLTGESLPRMIATGGEVSAGMIAAGNVVRLRVTRPAGDSAVARILRLVEEASARKAPTELFIRRFARVYTPVVFSLAVLVVLVPWLCSLAGLAGVFDFALWFRRALIFLVISCPCALVISVPLGYFAGIGAASRRGILFKGGGSIDAVADVDTVAFDKTGTLTCGRFEVLRVEGLSDDDIAMVAAMERTSVHPVARAIVEYGARLAAPDAVPDVTTVPGYGLEAGGWLAGSPRLLERHGISVPQMEGGEDGTVVCVAAGGAYKGRIVLGDVLRDDARQAVQGTGLRTVILSGDRQPIVDAAVAATGAALGIGDLLPGGKAEYIESLRREGHRVAFVGDGINDAPVLAASDVGIAFGDGSADMAVETADIVIHSGRLVKTGEAIAVARRTRRIVKQNIVFAVGFKVLVMVLGVLGAANIWMAVFADTGVALLAVLNSMRVFSLPNRHKE</sequence>
<evidence type="ECO:0000256" key="2">
    <source>
        <dbReference type="ARBA" id="ARBA00006024"/>
    </source>
</evidence>
<dbReference type="PRINTS" id="PR00119">
    <property type="entry name" value="CATATPASE"/>
</dbReference>
<feature type="transmembrane region" description="Helical" evidence="8">
    <location>
        <begin position="569"/>
        <end position="588"/>
    </location>
</feature>
<keyword evidence="8" id="KW-0067">ATP-binding</keyword>
<name>A0AAW7JRU8_9BACT</name>
<feature type="transmembrane region" description="Helical" evidence="8">
    <location>
        <begin position="36"/>
        <end position="55"/>
    </location>
</feature>
<evidence type="ECO:0000256" key="4">
    <source>
        <dbReference type="ARBA" id="ARBA00022989"/>
    </source>
</evidence>
<dbReference type="GO" id="GO:0015086">
    <property type="term" value="F:cadmium ion transmembrane transporter activity"/>
    <property type="evidence" value="ECO:0007669"/>
    <property type="project" value="TreeGrafter"/>
</dbReference>
<evidence type="ECO:0000256" key="6">
    <source>
        <dbReference type="ARBA" id="ARBA00039097"/>
    </source>
</evidence>
<reference evidence="11" key="1">
    <citation type="submission" date="2023-06" db="EMBL/GenBank/DDBJ databases">
        <authorList>
            <person name="Zeman M."/>
            <person name="Kubasova T."/>
            <person name="Jahodarova E."/>
            <person name="Nykrynova M."/>
            <person name="Rychlik I."/>
        </authorList>
    </citation>
    <scope>NUCLEOTIDE SEQUENCE</scope>
    <source>
        <strain evidence="11">ET15</strain>
        <strain evidence="10">ET37</strain>
    </source>
</reference>
<dbReference type="NCBIfam" id="TIGR01525">
    <property type="entry name" value="ATPase-IB_hvy"/>
    <property type="match status" value="1"/>
</dbReference>
<gene>
    <name evidence="10" type="ORF">QVN81_00300</name>
    <name evidence="11" type="ORF">QVN84_00295</name>
</gene>
<dbReference type="InterPro" id="IPR051014">
    <property type="entry name" value="Cation_Transport_ATPase_IB"/>
</dbReference>
<comment type="subcellular location">
    <subcellularLocation>
        <location evidence="8">Cell membrane</location>
    </subcellularLocation>
    <subcellularLocation>
        <location evidence="1">Membrane</location>
    </subcellularLocation>
</comment>
<dbReference type="NCBIfam" id="TIGR01494">
    <property type="entry name" value="ATPase_P-type"/>
    <property type="match status" value="1"/>
</dbReference>
<dbReference type="InterPro" id="IPR008250">
    <property type="entry name" value="ATPase_P-typ_transduc_dom_A_sf"/>
</dbReference>
<dbReference type="PANTHER" id="PTHR48085:SF5">
    <property type="entry name" value="CADMIUM_ZINC-TRANSPORTING ATPASE HMA4-RELATED"/>
    <property type="match status" value="1"/>
</dbReference>
<dbReference type="Pfam" id="PF00702">
    <property type="entry name" value="Hydrolase"/>
    <property type="match status" value="1"/>
</dbReference>
<dbReference type="SUPFAM" id="SSF81665">
    <property type="entry name" value="Calcium ATPase, transmembrane domain M"/>
    <property type="match status" value="1"/>
</dbReference>
<dbReference type="EC" id="7.2.2.12" evidence="6"/>
<dbReference type="EMBL" id="JAUEIE010000001">
    <property type="protein sequence ID" value="MDN0021470.1"/>
    <property type="molecule type" value="Genomic_DNA"/>
</dbReference>
<dbReference type="Pfam" id="PF00122">
    <property type="entry name" value="E1-E2_ATPase"/>
    <property type="match status" value="1"/>
</dbReference>
<keyword evidence="4 8" id="KW-1133">Transmembrane helix</keyword>
<dbReference type="SUPFAM" id="SSF56784">
    <property type="entry name" value="HAD-like"/>
    <property type="match status" value="1"/>
</dbReference>
<comment type="similarity">
    <text evidence="2 8">Belongs to the cation transport ATPase (P-type) (TC 3.A.3) family. Type IB subfamily.</text>
</comment>
<dbReference type="GO" id="GO:0046872">
    <property type="term" value="F:metal ion binding"/>
    <property type="evidence" value="ECO:0007669"/>
    <property type="project" value="UniProtKB-KW"/>
</dbReference>
<dbReference type="Gene3D" id="3.40.1110.10">
    <property type="entry name" value="Calcium-transporting ATPase, cytoplasmic domain N"/>
    <property type="match status" value="1"/>
</dbReference>
<dbReference type="GO" id="GO:0016887">
    <property type="term" value="F:ATP hydrolysis activity"/>
    <property type="evidence" value="ECO:0007669"/>
    <property type="project" value="InterPro"/>
</dbReference>
<keyword evidence="8" id="KW-0479">Metal-binding</keyword>
<dbReference type="InterPro" id="IPR001757">
    <property type="entry name" value="P_typ_ATPase"/>
</dbReference>
<proteinExistence type="inferred from homology"/>
<comment type="catalytic activity">
    <reaction evidence="7">
        <text>Zn(2+)(in) + ATP + H2O = Zn(2+)(out) + ADP + phosphate + H(+)</text>
        <dbReference type="Rhea" id="RHEA:20621"/>
        <dbReference type="ChEBI" id="CHEBI:15377"/>
        <dbReference type="ChEBI" id="CHEBI:15378"/>
        <dbReference type="ChEBI" id="CHEBI:29105"/>
        <dbReference type="ChEBI" id="CHEBI:30616"/>
        <dbReference type="ChEBI" id="CHEBI:43474"/>
        <dbReference type="ChEBI" id="CHEBI:456216"/>
        <dbReference type="EC" id="7.2.2.12"/>
    </reaction>
</comment>
<evidence type="ECO:0000256" key="8">
    <source>
        <dbReference type="RuleBase" id="RU362081"/>
    </source>
</evidence>
<reference evidence="11" key="2">
    <citation type="submission" date="2023-08" db="EMBL/GenBank/DDBJ databases">
        <title>Identification and characterization of horizontal gene transfer across gut microbiota members of farm animals based on homology search.</title>
        <authorList>
            <person name="Schwarzerova J."/>
            <person name="Nykrynova M."/>
            <person name="Jureckova K."/>
            <person name="Cejkova D."/>
            <person name="Rychlik I."/>
        </authorList>
    </citation>
    <scope>NUCLEOTIDE SEQUENCE</scope>
    <source>
        <strain evidence="11">ET15</strain>
        <strain evidence="10">ET37</strain>
    </source>
</reference>
<evidence type="ECO:0000313" key="13">
    <source>
        <dbReference type="Proteomes" id="UP001168478"/>
    </source>
</evidence>
<dbReference type="RefSeq" id="WP_289824332.1">
    <property type="nucleotide sequence ID" value="NZ_JAUEIE010000001.1"/>
</dbReference>
<feature type="transmembrane region" description="Helical" evidence="8">
    <location>
        <begin position="244"/>
        <end position="265"/>
    </location>
</feature>
<feature type="transmembrane region" description="Helical" evidence="8">
    <location>
        <begin position="277"/>
        <end position="299"/>
    </location>
</feature>
<evidence type="ECO:0000256" key="3">
    <source>
        <dbReference type="ARBA" id="ARBA00022692"/>
    </source>
</evidence>